<evidence type="ECO:0000313" key="3">
    <source>
        <dbReference type="Proteomes" id="UP000053060"/>
    </source>
</evidence>
<dbReference type="Proteomes" id="UP000053060">
    <property type="component" value="Unassembled WGS sequence"/>
</dbReference>
<sequence length="136" mass="14871">MSNDKPEEQKFRPPTTDPWKGFRGVMAGTLVLEAIVVLLVLPVIATVGGGLSAWSTTYVVGLAVLMFLGAGVQKKSWAIPFNITLQVLAVLGFFVDLAFGAVGVLFAVVWAYIFYLRKDIRDRESRGLLPGQRDDL</sequence>
<evidence type="ECO:0000256" key="1">
    <source>
        <dbReference type="SAM" id="Phobius"/>
    </source>
</evidence>
<dbReference type="RefSeq" id="WP_060651102.1">
    <property type="nucleotide sequence ID" value="NZ_AZXY01000002.1"/>
</dbReference>
<dbReference type="AlphaFoldDB" id="A0A0V9UP44"/>
<protein>
    <submittedName>
        <fullName evidence="2">Membrane protein</fullName>
    </submittedName>
</protein>
<feature type="transmembrane region" description="Helical" evidence="1">
    <location>
        <begin position="21"/>
        <end position="45"/>
    </location>
</feature>
<feature type="transmembrane region" description="Helical" evidence="1">
    <location>
        <begin position="77"/>
        <end position="94"/>
    </location>
</feature>
<feature type="transmembrane region" description="Helical" evidence="1">
    <location>
        <begin position="51"/>
        <end position="70"/>
    </location>
</feature>
<keyword evidence="1" id="KW-1133">Transmembrane helix</keyword>
<dbReference type="InterPro" id="IPR025327">
    <property type="entry name" value="DUF4233"/>
</dbReference>
<gene>
    <name evidence="2" type="ORF">Z045_06220</name>
</gene>
<organism evidence="2 3">
    <name type="scientific">Rhodococcus pyridinivorans KG-16</name>
    <dbReference type="NCBI Taxonomy" id="1441730"/>
    <lineage>
        <taxon>Bacteria</taxon>
        <taxon>Bacillati</taxon>
        <taxon>Actinomycetota</taxon>
        <taxon>Actinomycetes</taxon>
        <taxon>Mycobacteriales</taxon>
        <taxon>Nocardiaceae</taxon>
        <taxon>Rhodococcus</taxon>
    </lineage>
</organism>
<accession>A0A0V9UP44</accession>
<comment type="caution">
    <text evidence="2">The sequence shown here is derived from an EMBL/GenBank/DDBJ whole genome shotgun (WGS) entry which is preliminary data.</text>
</comment>
<dbReference type="PATRIC" id="fig|1441730.3.peg.1320"/>
<name>A0A0V9UP44_9NOCA</name>
<dbReference type="EMBL" id="AZXY01000002">
    <property type="protein sequence ID" value="KSZ59759.1"/>
    <property type="molecule type" value="Genomic_DNA"/>
</dbReference>
<proteinExistence type="predicted"/>
<dbReference type="GeneID" id="86865513"/>
<dbReference type="Pfam" id="PF14017">
    <property type="entry name" value="DUF4233"/>
    <property type="match status" value="1"/>
</dbReference>
<reference evidence="2 3" key="2">
    <citation type="journal article" date="2016" name="Genome Announc.">
        <title>Draft Genome Sequence of a Versatile Hydrocarbon-Degrading Bacterium, Rhodococcus pyridinivorans Strain KG-16, Collected from Oil Fields in India.</title>
        <authorList>
            <person name="Aggarwal R.K."/>
            <person name="Dawar C."/>
            <person name="Phanindranath R."/>
            <person name="Mutnuri L."/>
            <person name="Dayal A.M."/>
        </authorList>
    </citation>
    <scope>NUCLEOTIDE SEQUENCE [LARGE SCALE GENOMIC DNA]</scope>
    <source>
        <strain evidence="2 3">KG-16</strain>
    </source>
</reference>
<keyword evidence="1" id="KW-0812">Transmembrane</keyword>
<keyword evidence="1" id="KW-0472">Membrane</keyword>
<evidence type="ECO:0000313" key="2">
    <source>
        <dbReference type="EMBL" id="KSZ59759.1"/>
    </source>
</evidence>
<reference evidence="3" key="1">
    <citation type="submission" date="2015-01" db="EMBL/GenBank/DDBJ databases">
        <title>Draft genome sequence of Rhodococcus pyridinivorans strain KG-16, a hydrocarbon-degrading bacterium.</title>
        <authorList>
            <person name="Aggarwal R.K."/>
            <person name="Dawar C."/>
        </authorList>
    </citation>
    <scope>NUCLEOTIDE SEQUENCE [LARGE SCALE GENOMIC DNA]</scope>
    <source>
        <strain evidence="3">KG-16</strain>
    </source>
</reference>